<comment type="caution">
    <text evidence="3">The sequence shown here is derived from an EMBL/GenBank/DDBJ whole genome shotgun (WGS) entry which is preliminary data.</text>
</comment>
<organism evidence="3 4">
    <name type="scientific">Paenibacillus terreus</name>
    <dbReference type="NCBI Taxonomy" id="1387834"/>
    <lineage>
        <taxon>Bacteria</taxon>
        <taxon>Bacillati</taxon>
        <taxon>Bacillota</taxon>
        <taxon>Bacilli</taxon>
        <taxon>Bacillales</taxon>
        <taxon>Paenibacillaceae</taxon>
        <taxon>Paenibacillus</taxon>
    </lineage>
</organism>
<reference evidence="3 4" key="1">
    <citation type="submission" date="2024-09" db="EMBL/GenBank/DDBJ databases">
        <authorList>
            <person name="Ruan L."/>
        </authorList>
    </citation>
    <scope>NUCLEOTIDE SEQUENCE [LARGE SCALE GENOMIC DNA]</scope>
    <source>
        <strain evidence="3 4">D33</strain>
    </source>
</reference>
<dbReference type="InterPro" id="IPR019673">
    <property type="entry name" value="Spore_germination_GerPC"/>
</dbReference>
<accession>A0ABV5BDF5</accession>
<dbReference type="Proteomes" id="UP001580407">
    <property type="component" value="Unassembled WGS sequence"/>
</dbReference>
<feature type="coiled-coil region" evidence="1">
    <location>
        <begin position="2"/>
        <end position="29"/>
    </location>
</feature>
<evidence type="ECO:0000256" key="2">
    <source>
        <dbReference type="SAM" id="MobiDB-lite"/>
    </source>
</evidence>
<gene>
    <name evidence="3" type="primary">gerPC</name>
    <name evidence="3" type="ORF">ACE3NQ_22790</name>
</gene>
<proteinExistence type="predicted"/>
<feature type="region of interest" description="Disordered" evidence="2">
    <location>
        <begin position="65"/>
        <end position="128"/>
    </location>
</feature>
<keyword evidence="4" id="KW-1185">Reference proteome</keyword>
<feature type="compositionally biased region" description="Polar residues" evidence="2">
    <location>
        <begin position="119"/>
        <end position="128"/>
    </location>
</feature>
<feature type="compositionally biased region" description="Polar residues" evidence="2">
    <location>
        <begin position="83"/>
        <end position="110"/>
    </location>
</feature>
<dbReference type="Pfam" id="PF10737">
    <property type="entry name" value="GerPC"/>
    <property type="match status" value="1"/>
</dbReference>
<protein>
    <submittedName>
        <fullName evidence="3">Spore germination protein GerPC</fullName>
    </submittedName>
</protein>
<name>A0ABV5BDF5_9BACL</name>
<sequence>MITELDTRFRDLDDRFRRIQEELERLSASSPHITIENVHIHQPVLEKMEYRLDGLDIENLSGSLNLGNNFGAKMNPDSFAAKPNSTQKPKPQTPASGNKTNHTNHSPQQPEHSDPGLYHTSSGFKIKK</sequence>
<dbReference type="RefSeq" id="WP_375533185.1">
    <property type="nucleotide sequence ID" value="NZ_JBHIRX010000020.1"/>
</dbReference>
<evidence type="ECO:0000313" key="4">
    <source>
        <dbReference type="Proteomes" id="UP001580407"/>
    </source>
</evidence>
<keyword evidence="1" id="KW-0175">Coiled coil</keyword>
<evidence type="ECO:0000313" key="3">
    <source>
        <dbReference type="EMBL" id="MFB5683743.1"/>
    </source>
</evidence>
<evidence type="ECO:0000256" key="1">
    <source>
        <dbReference type="SAM" id="Coils"/>
    </source>
</evidence>
<dbReference type="EMBL" id="JBHILM010000030">
    <property type="protein sequence ID" value="MFB5683743.1"/>
    <property type="molecule type" value="Genomic_DNA"/>
</dbReference>